<dbReference type="SUPFAM" id="SSF55124">
    <property type="entry name" value="Nitrite/Sulfite reductase N-terminal domain-like"/>
    <property type="match status" value="2"/>
</dbReference>
<dbReference type="GO" id="GO:0051539">
    <property type="term" value="F:4 iron, 4 sulfur cluster binding"/>
    <property type="evidence" value="ECO:0007669"/>
    <property type="project" value="UniProtKB-KW"/>
</dbReference>
<evidence type="ECO:0000256" key="3">
    <source>
        <dbReference type="ARBA" id="ARBA00022723"/>
    </source>
</evidence>
<evidence type="ECO:0000313" key="11">
    <source>
        <dbReference type="Proteomes" id="UP000321104"/>
    </source>
</evidence>
<evidence type="ECO:0000256" key="1">
    <source>
        <dbReference type="ARBA" id="ARBA00022485"/>
    </source>
</evidence>
<dbReference type="Proteomes" id="UP000321104">
    <property type="component" value="Unassembled WGS sequence"/>
</dbReference>
<keyword evidence="3" id="KW-0479">Metal-binding</keyword>
<keyword evidence="2" id="KW-0349">Heme</keyword>
<proteinExistence type="predicted"/>
<sequence>MTAASPVVKGWCPGLYAPMQAADGWLVRVRPSLNRISAAQARVIAQEAEGHGNGIITLTNRANLQLRGFSHTDTQDFPGRMIAAGLGLPDAGQEKRQNLLVSPLMGDDPTCAETTAHVADRMQQGLRQTEGLSALPDKFGFAVDGGGFFSVGSLSADIMLQAGAGADMWRVVCGSARSEDLTSEAAVTLALFLATRFVALGLTKRPLREASIGPDLFAESGIVHHALLPLPLWQQKPTVSVGPLIGASAGAYGVGVPLGQITPAMLQACAWAAEQGDGILRLTPWHTMVLAGQQDTAWRETLANEGLVITPNDARLRVKACSGVAGCAQAVADVGAQALDLARFVPPGRVLHVSGCHKGCAYPKPAWVTVVSGLHHSALVRNGCAGDEPLCYLPDKTAVSAQMQLWAKEEGA</sequence>
<comment type="caution">
    <text evidence="9">The sequence shown here is derived from an EMBL/GenBank/DDBJ whole genome shotgun (WGS) entry which is preliminary data.</text>
</comment>
<dbReference type="InterPro" id="IPR005117">
    <property type="entry name" value="NiRdtase/SiRdtase_haem-b_fer"/>
</dbReference>
<dbReference type="Proteomes" id="UP000032673">
    <property type="component" value="Unassembled WGS sequence"/>
</dbReference>
<dbReference type="InterPro" id="IPR051329">
    <property type="entry name" value="NIR_SIR_4Fe-4S"/>
</dbReference>
<keyword evidence="6" id="KW-0411">Iron-sulfur</keyword>
<dbReference type="PANTHER" id="PTHR32439:SF9">
    <property type="entry name" value="BLR3264 PROTEIN"/>
    <property type="match status" value="1"/>
</dbReference>
<feature type="domain" description="Nitrite/Sulfite reductase ferredoxin-like" evidence="7">
    <location>
        <begin position="23"/>
        <end position="74"/>
    </location>
</feature>
<evidence type="ECO:0000256" key="4">
    <source>
        <dbReference type="ARBA" id="ARBA00023002"/>
    </source>
</evidence>
<keyword evidence="10" id="KW-1185">Reference proteome</keyword>
<dbReference type="InterPro" id="IPR036136">
    <property type="entry name" value="Nit/Sulf_reduc_fer-like_dom_sf"/>
</dbReference>
<organism evidence="9 11">
    <name type="scientific">Acetobacter indonesiensis</name>
    <dbReference type="NCBI Taxonomy" id="104101"/>
    <lineage>
        <taxon>Bacteria</taxon>
        <taxon>Pseudomonadati</taxon>
        <taxon>Pseudomonadota</taxon>
        <taxon>Alphaproteobacteria</taxon>
        <taxon>Acetobacterales</taxon>
        <taxon>Acetobacteraceae</taxon>
        <taxon>Acetobacter</taxon>
    </lineage>
</organism>
<keyword evidence="4" id="KW-0560">Oxidoreductase</keyword>
<dbReference type="GO" id="GO:0046872">
    <property type="term" value="F:metal ion binding"/>
    <property type="evidence" value="ECO:0007669"/>
    <property type="project" value="UniProtKB-KW"/>
</dbReference>
<dbReference type="SUPFAM" id="SSF56014">
    <property type="entry name" value="Nitrite and sulphite reductase 4Fe-4S domain-like"/>
    <property type="match status" value="1"/>
</dbReference>
<evidence type="ECO:0000313" key="8">
    <source>
        <dbReference type="EMBL" id="GAN63391.1"/>
    </source>
</evidence>
<evidence type="ECO:0000256" key="5">
    <source>
        <dbReference type="ARBA" id="ARBA00023004"/>
    </source>
</evidence>
<evidence type="ECO:0000256" key="2">
    <source>
        <dbReference type="ARBA" id="ARBA00022617"/>
    </source>
</evidence>
<keyword evidence="5" id="KW-0408">Iron</keyword>
<dbReference type="GO" id="GO:0016491">
    <property type="term" value="F:oxidoreductase activity"/>
    <property type="evidence" value="ECO:0007669"/>
    <property type="project" value="UniProtKB-KW"/>
</dbReference>
<dbReference type="EMBL" id="BJXQ01000007">
    <property type="protein sequence ID" value="GEN03509.1"/>
    <property type="molecule type" value="Genomic_DNA"/>
</dbReference>
<accession>A0A6N3T7R6</accession>
<dbReference type="AlphaFoldDB" id="A0A6N3T7R6"/>
<reference evidence="9 11" key="2">
    <citation type="submission" date="2019-07" db="EMBL/GenBank/DDBJ databases">
        <title>Whole genome shotgun sequence of Acetobacter indonesiensis NBRC 16471.</title>
        <authorList>
            <person name="Hosoyama A."/>
            <person name="Uohara A."/>
            <person name="Ohji S."/>
            <person name="Ichikawa N."/>
        </authorList>
    </citation>
    <scope>NUCLEOTIDE SEQUENCE [LARGE SCALE GENOMIC DNA]</scope>
    <source>
        <strain evidence="9 11">NBRC 16471</strain>
    </source>
</reference>
<dbReference type="PANTHER" id="PTHR32439">
    <property type="entry name" value="FERREDOXIN--NITRITE REDUCTASE, CHLOROPLASTIC"/>
    <property type="match status" value="1"/>
</dbReference>
<evidence type="ECO:0000313" key="10">
    <source>
        <dbReference type="Proteomes" id="UP000032673"/>
    </source>
</evidence>
<dbReference type="InterPro" id="IPR012798">
    <property type="entry name" value="Cbl_synth_CobG-like"/>
</dbReference>
<dbReference type="RefSeq" id="WP_048845898.1">
    <property type="nucleotide sequence ID" value="NZ_BAMW01000026.1"/>
</dbReference>
<protein>
    <submittedName>
        <fullName evidence="8">Cobalamin (Vitamin B12) biosynthesis protein precorrin-3B biosynthesis protein CobG</fullName>
    </submittedName>
    <submittedName>
        <fullName evidence="9">Precorrin-3B synthase</fullName>
    </submittedName>
</protein>
<gene>
    <name evidence="8" type="ORF">Abin_026_037</name>
    <name evidence="9" type="ORF">AIN02nite_15340</name>
</gene>
<evidence type="ECO:0000256" key="6">
    <source>
        <dbReference type="ARBA" id="ARBA00023014"/>
    </source>
</evidence>
<dbReference type="Pfam" id="PF03460">
    <property type="entry name" value="NIR_SIR_ferr"/>
    <property type="match status" value="2"/>
</dbReference>
<dbReference type="Gene3D" id="3.90.480.10">
    <property type="entry name" value="Sulfite Reductase Hemoprotein,Domain 2"/>
    <property type="match status" value="1"/>
</dbReference>
<dbReference type="NCBIfam" id="TIGR02435">
    <property type="entry name" value="CobG"/>
    <property type="match status" value="1"/>
</dbReference>
<name>A0A6N3T7R6_9PROT</name>
<dbReference type="InterPro" id="IPR045854">
    <property type="entry name" value="NO2/SO3_Rdtase_4Fe4S_sf"/>
</dbReference>
<keyword evidence="1" id="KW-0004">4Fe-4S</keyword>
<reference evidence="8 10" key="1">
    <citation type="submission" date="2012-11" db="EMBL/GenBank/DDBJ databases">
        <title>Whole genome sequence of Acetobacter indonesiensis 5H-1.</title>
        <authorList>
            <person name="Azuma Y."/>
            <person name="Higashiura N."/>
            <person name="Hirakawa H."/>
            <person name="Matsushita K."/>
        </authorList>
    </citation>
    <scope>NUCLEOTIDE SEQUENCE [LARGE SCALE GENOMIC DNA]</scope>
    <source>
        <strain evidence="8 10">5H-1</strain>
    </source>
</reference>
<evidence type="ECO:0000313" key="9">
    <source>
        <dbReference type="EMBL" id="GEN03509.1"/>
    </source>
</evidence>
<feature type="domain" description="Nitrite/Sulfite reductase ferredoxin-like" evidence="7">
    <location>
        <begin position="251"/>
        <end position="292"/>
    </location>
</feature>
<dbReference type="EMBL" id="BAMW01000026">
    <property type="protein sequence ID" value="GAN63391.1"/>
    <property type="molecule type" value="Genomic_DNA"/>
</dbReference>
<dbReference type="Gene3D" id="3.30.413.10">
    <property type="entry name" value="Sulfite Reductase Hemoprotein, domain 1"/>
    <property type="match status" value="1"/>
</dbReference>
<evidence type="ECO:0000259" key="7">
    <source>
        <dbReference type="Pfam" id="PF03460"/>
    </source>
</evidence>